<sequence>MADREKRPEFPIVGIGASAGGLEAFKEFFSGIPADESLDMAFVLVQHLAPDHKSILTDIIKRHTSMEVLEVENGMPVKPGRVYIIPPDQSMSLNEGKLNLSKPASPHGQQMPIDIFFRSLAQDQGEKAIGIVLSGTGADGTLGLRAIKGQGGMAMVQTPESAKYSGMPNSAINTELIDYQLPPEEMPAKLKSFVSHALKEQDEPAIKITEQEKRFKKIFVILRNQTEHDFSGYKTNTIIRRVQHRMSVQQISKLERYVQYLEHNPGEVDKLFKNLLIGVTSFFREEKAFEVLSERVIPDLFASRREERMIRVWVPGCATGEEAYSLAILFKEHQEKQPENYKVQIFATDIDGKAIAQARRGVFPGSIAADIKSERLSRFFESVDEKENYRVHKEIRNMVIFSEQNLIDDPPFSRLDLISCRNVLIYLKRELQKKILSLFRYALNSEGYLFLGPSENLRESSTSFSAVDESLKIYQLKEGFQSNVEMVENNFLPPMTGTVSVDEKSYADFSEGSEDLSLQEITENKLLEQFVPPAVLVDSQGQVLYIHGRTGSFLEPAPGRAGFYNIVSMARDDLRSEITNALNESVQEEKKVFRPDITVQKQDETLKANLSILPIKNETRPQLQKRLYLIVLEKAGKLTEKEAEEIYDLPMDENISDPEAQKIIDRLRQKLQTKEKSLQNTVEELQTANEELRSSNEELQSTNEELQSTNEELQTSKEELQALNEELKTVNSELENKIEELQQTNTDMKNLISGTGIGTIFVDLDLKILRFTSSVTEFVNLIDSDIGRSIGDIALNLKNYNNLSRDIQKVLDTLIPREVEVQTQNDKWYKMCIQSYRTENNVVEGAVVTFRDIDERKKLENKLDRATASLAEQFVSIAREPVLVLNSEREVLASSSYFCDVFNTSSSAIQGRSLFSITEGIWDTAEIHQLLNDVVNQNAVIIGYELKLDREGKGNNIIKINARQLSLPSSSKKLIVLVCRNIPDNFKITGEEEQEGDNEKR</sequence>
<dbReference type="PROSITE" id="PS50122">
    <property type="entry name" value="CHEB"/>
    <property type="match status" value="1"/>
</dbReference>
<feature type="domain" description="CheR-type methyltransferase" evidence="4">
    <location>
        <begin position="203"/>
        <end position="477"/>
    </location>
</feature>
<dbReference type="InterPro" id="IPR022642">
    <property type="entry name" value="CheR_C"/>
</dbReference>
<dbReference type="GO" id="GO:0008984">
    <property type="term" value="F:protein-glutamate methylesterase activity"/>
    <property type="evidence" value="ECO:0007669"/>
    <property type="project" value="InterPro"/>
</dbReference>
<dbReference type="Gene3D" id="3.40.50.180">
    <property type="entry name" value="Methylesterase CheB, C-terminal domain"/>
    <property type="match status" value="1"/>
</dbReference>
<proteinExistence type="predicted"/>
<feature type="active site" evidence="1">
    <location>
        <position position="47"/>
    </location>
</feature>
<dbReference type="Proteomes" id="UP000199476">
    <property type="component" value="Unassembled WGS sequence"/>
</dbReference>
<dbReference type="GO" id="GO:0008757">
    <property type="term" value="F:S-adenosylmethionine-dependent methyltransferase activity"/>
    <property type="evidence" value="ECO:0007669"/>
    <property type="project" value="InterPro"/>
</dbReference>
<keyword evidence="1" id="KW-0378">Hydrolase</keyword>
<dbReference type="CDD" id="cd16434">
    <property type="entry name" value="CheB-CheR_fusion"/>
    <property type="match status" value="1"/>
</dbReference>
<dbReference type="PRINTS" id="PR00996">
    <property type="entry name" value="CHERMTFRASE"/>
</dbReference>
<dbReference type="SUPFAM" id="SSF52738">
    <property type="entry name" value="Methylesterase CheB, C-terminal domain"/>
    <property type="match status" value="1"/>
</dbReference>
<reference evidence="5 6" key="1">
    <citation type="submission" date="2016-10" db="EMBL/GenBank/DDBJ databases">
        <authorList>
            <person name="de Groot N.N."/>
        </authorList>
    </citation>
    <scope>NUCLEOTIDE SEQUENCE [LARGE SCALE GENOMIC DNA]</scope>
    <source>
        <strain evidence="5 6">SLAS-1</strain>
    </source>
</reference>
<dbReference type="GO" id="GO:0000156">
    <property type="term" value="F:phosphorelay response regulator activity"/>
    <property type="evidence" value="ECO:0007669"/>
    <property type="project" value="InterPro"/>
</dbReference>
<evidence type="ECO:0000259" key="4">
    <source>
        <dbReference type="PROSITE" id="PS50123"/>
    </source>
</evidence>
<dbReference type="GO" id="GO:0005737">
    <property type="term" value="C:cytoplasm"/>
    <property type="evidence" value="ECO:0007669"/>
    <property type="project" value="InterPro"/>
</dbReference>
<dbReference type="Pfam" id="PF01339">
    <property type="entry name" value="CheB_methylest"/>
    <property type="match status" value="1"/>
</dbReference>
<dbReference type="InterPro" id="IPR000673">
    <property type="entry name" value="Sig_transdc_resp-reg_Me-estase"/>
</dbReference>
<feature type="domain" description="CheB-type methylesterase" evidence="3">
    <location>
        <begin position="6"/>
        <end position="197"/>
    </location>
</feature>
<keyword evidence="1" id="KW-0145">Chemotaxis</keyword>
<dbReference type="PANTHER" id="PTHR24422:SF27">
    <property type="entry name" value="PROTEIN-GLUTAMATE O-METHYLTRANSFERASE"/>
    <property type="match status" value="1"/>
</dbReference>
<dbReference type="InterPro" id="IPR035909">
    <property type="entry name" value="CheB_C"/>
</dbReference>
<name>A0A1G9T9R8_9FIRM</name>
<dbReference type="Pfam" id="PF13596">
    <property type="entry name" value="PAS_10"/>
    <property type="match status" value="1"/>
</dbReference>
<dbReference type="Gene3D" id="1.20.5.340">
    <property type="match status" value="1"/>
</dbReference>
<gene>
    <name evidence="5" type="ORF">SAMN04488692_1365</name>
</gene>
<dbReference type="InterPro" id="IPR022641">
    <property type="entry name" value="CheR_N"/>
</dbReference>
<dbReference type="RefSeq" id="WP_159429951.1">
    <property type="nucleotide sequence ID" value="NZ_FNGO01000036.1"/>
</dbReference>
<dbReference type="PROSITE" id="PS50123">
    <property type="entry name" value="CHER"/>
    <property type="match status" value="1"/>
</dbReference>
<feature type="compositionally biased region" description="Polar residues" evidence="2">
    <location>
        <begin position="697"/>
        <end position="713"/>
    </location>
</feature>
<dbReference type="Pfam" id="PF03705">
    <property type="entry name" value="CheR_N"/>
    <property type="match status" value="1"/>
</dbReference>
<accession>A0A1G9T9R8</accession>
<feature type="active site" evidence="1">
    <location>
        <position position="18"/>
    </location>
</feature>
<dbReference type="SMART" id="SM00138">
    <property type="entry name" value="MeTrc"/>
    <property type="match status" value="1"/>
</dbReference>
<dbReference type="SUPFAM" id="SSF47757">
    <property type="entry name" value="Chemotaxis receptor methyltransferase CheR, N-terminal domain"/>
    <property type="match status" value="1"/>
</dbReference>
<dbReference type="EMBL" id="FNGO01000036">
    <property type="protein sequence ID" value="SDM44390.1"/>
    <property type="molecule type" value="Genomic_DNA"/>
</dbReference>
<dbReference type="GO" id="GO:0006935">
    <property type="term" value="P:chemotaxis"/>
    <property type="evidence" value="ECO:0007669"/>
    <property type="project" value="UniProtKB-UniRule"/>
</dbReference>
<dbReference type="Gene3D" id="3.30.450.20">
    <property type="entry name" value="PAS domain"/>
    <property type="match status" value="1"/>
</dbReference>
<feature type="active site" evidence="1">
    <location>
        <position position="139"/>
    </location>
</feature>
<protein>
    <submittedName>
        <fullName evidence="5">Two-component system, chemotaxis family, CheB/CheR fusion protein</fullName>
    </submittedName>
</protein>
<dbReference type="InterPro" id="IPR050903">
    <property type="entry name" value="Bact_Chemotaxis_MeTrfase"/>
</dbReference>
<dbReference type="STRING" id="321763.SAMN04488692_1365"/>
<feature type="region of interest" description="Disordered" evidence="2">
    <location>
        <begin position="689"/>
        <end position="715"/>
    </location>
</feature>
<dbReference type="SUPFAM" id="SSF53335">
    <property type="entry name" value="S-adenosyl-L-methionine-dependent methyltransferases"/>
    <property type="match status" value="1"/>
</dbReference>
<keyword evidence="6" id="KW-1185">Reference proteome</keyword>
<organism evidence="5 6">
    <name type="scientific">Halarsenatibacter silvermanii</name>
    <dbReference type="NCBI Taxonomy" id="321763"/>
    <lineage>
        <taxon>Bacteria</taxon>
        <taxon>Bacillati</taxon>
        <taxon>Bacillota</taxon>
        <taxon>Clostridia</taxon>
        <taxon>Halanaerobiales</taxon>
        <taxon>Halarsenatibacteraceae</taxon>
        <taxon>Halarsenatibacter</taxon>
    </lineage>
</organism>
<dbReference type="PANTHER" id="PTHR24422">
    <property type="entry name" value="CHEMOTAXIS PROTEIN METHYLTRANSFERASE"/>
    <property type="match status" value="1"/>
</dbReference>
<dbReference type="InterPro" id="IPR029063">
    <property type="entry name" value="SAM-dependent_MTases_sf"/>
</dbReference>
<evidence type="ECO:0000313" key="6">
    <source>
        <dbReference type="Proteomes" id="UP000199476"/>
    </source>
</evidence>
<dbReference type="AlphaFoldDB" id="A0A1G9T9R8"/>
<dbReference type="OrthoDB" id="9816309at2"/>
<dbReference type="Pfam" id="PF01739">
    <property type="entry name" value="CheR"/>
    <property type="match status" value="1"/>
</dbReference>
<dbReference type="Gene3D" id="3.40.50.150">
    <property type="entry name" value="Vaccinia Virus protein VP39"/>
    <property type="match status" value="1"/>
</dbReference>
<evidence type="ECO:0000256" key="2">
    <source>
        <dbReference type="SAM" id="MobiDB-lite"/>
    </source>
</evidence>
<evidence type="ECO:0000256" key="1">
    <source>
        <dbReference type="PROSITE-ProRule" id="PRU00050"/>
    </source>
</evidence>
<evidence type="ECO:0000259" key="3">
    <source>
        <dbReference type="PROSITE" id="PS50122"/>
    </source>
</evidence>
<dbReference type="InterPro" id="IPR000780">
    <property type="entry name" value="CheR_MeTrfase"/>
</dbReference>
<evidence type="ECO:0000313" key="5">
    <source>
        <dbReference type="EMBL" id="SDM44390.1"/>
    </source>
</evidence>